<dbReference type="Proteomes" id="UP000056109">
    <property type="component" value="Chromosome I"/>
</dbReference>
<dbReference type="AlphaFoldDB" id="A0A0U5EV39"/>
<sequence length="124" mass="13298">MVRIYGRTIIGLLACLFMQIGLITGASPVQARSHEARTMMISCHDKAKMQCHGAHHALHAVAVHHHEKCCDVHAASSDIPPPAAPVMVAYAPVISSQPFLVSRSTGFVGADRLPLLPPPKISTF</sequence>
<protein>
    <submittedName>
        <fullName evidence="1">Uncharacterized protein</fullName>
    </submittedName>
</protein>
<evidence type="ECO:0000313" key="1">
    <source>
        <dbReference type="EMBL" id="CEF41788.1"/>
    </source>
</evidence>
<evidence type="ECO:0000313" key="2">
    <source>
        <dbReference type="Proteomes" id="UP000056109"/>
    </source>
</evidence>
<dbReference type="EMBL" id="LN606600">
    <property type="protein sequence ID" value="CEF41788.1"/>
    <property type="molecule type" value="Genomic_DNA"/>
</dbReference>
<proteinExistence type="predicted"/>
<organism evidence="1 2">
    <name type="scientific">Acetobacter senegalensis</name>
    <dbReference type="NCBI Taxonomy" id="446692"/>
    <lineage>
        <taxon>Bacteria</taxon>
        <taxon>Pseudomonadati</taxon>
        <taxon>Pseudomonadota</taxon>
        <taxon>Alphaproteobacteria</taxon>
        <taxon>Acetobacterales</taxon>
        <taxon>Acetobacteraceae</taxon>
        <taxon>Acetobacter</taxon>
    </lineage>
</organism>
<accession>A0A0U5EV39</accession>
<dbReference type="KEGG" id="asz:ASN_2499"/>
<name>A0A0U5EV39_9PROT</name>
<keyword evidence="2" id="KW-1185">Reference proteome</keyword>
<dbReference type="RefSeq" id="WP_058988249.1">
    <property type="nucleotide sequence ID" value="NZ_LN606600.1"/>
</dbReference>
<reference evidence="2" key="1">
    <citation type="submission" date="2014-09" db="EMBL/GenBank/DDBJ databases">
        <authorList>
            <person name="Illeghems K.G."/>
        </authorList>
    </citation>
    <scope>NUCLEOTIDE SEQUENCE [LARGE SCALE GENOMIC DNA]</scope>
    <source>
        <strain evidence="2">108B</strain>
    </source>
</reference>
<dbReference type="GeneID" id="34783514"/>
<gene>
    <name evidence="1" type="ORF">ASN_2499</name>
</gene>